<evidence type="ECO:0000313" key="1">
    <source>
        <dbReference type="EMBL" id="KIO25662.1"/>
    </source>
</evidence>
<evidence type="ECO:0000313" key="2">
    <source>
        <dbReference type="Proteomes" id="UP000054248"/>
    </source>
</evidence>
<proteinExistence type="predicted"/>
<dbReference type="Gene3D" id="3.30.710.10">
    <property type="entry name" value="Potassium Channel Kv1.1, Chain A"/>
    <property type="match status" value="1"/>
</dbReference>
<reference evidence="2" key="2">
    <citation type="submission" date="2015-01" db="EMBL/GenBank/DDBJ databases">
        <title>Evolutionary Origins and Diversification of the Mycorrhizal Mutualists.</title>
        <authorList>
            <consortium name="DOE Joint Genome Institute"/>
            <consortium name="Mycorrhizal Genomics Consortium"/>
            <person name="Kohler A."/>
            <person name="Kuo A."/>
            <person name="Nagy L.G."/>
            <person name="Floudas D."/>
            <person name="Copeland A."/>
            <person name="Barry K.W."/>
            <person name="Cichocki N."/>
            <person name="Veneault-Fourrey C."/>
            <person name="LaButti K."/>
            <person name="Lindquist E.A."/>
            <person name="Lipzen A."/>
            <person name="Lundell T."/>
            <person name="Morin E."/>
            <person name="Murat C."/>
            <person name="Riley R."/>
            <person name="Ohm R."/>
            <person name="Sun H."/>
            <person name="Tunlid A."/>
            <person name="Henrissat B."/>
            <person name="Grigoriev I.V."/>
            <person name="Hibbett D.S."/>
            <person name="Martin F."/>
        </authorList>
    </citation>
    <scope>NUCLEOTIDE SEQUENCE [LARGE SCALE GENOMIC DNA]</scope>
    <source>
        <strain evidence="2">MUT 4182</strain>
    </source>
</reference>
<organism evidence="1 2">
    <name type="scientific">Tulasnella calospora MUT 4182</name>
    <dbReference type="NCBI Taxonomy" id="1051891"/>
    <lineage>
        <taxon>Eukaryota</taxon>
        <taxon>Fungi</taxon>
        <taxon>Dikarya</taxon>
        <taxon>Basidiomycota</taxon>
        <taxon>Agaricomycotina</taxon>
        <taxon>Agaricomycetes</taxon>
        <taxon>Cantharellales</taxon>
        <taxon>Tulasnellaceae</taxon>
        <taxon>Tulasnella</taxon>
    </lineage>
</organism>
<dbReference type="STRING" id="1051891.A0A0C3LW91"/>
<dbReference type="OrthoDB" id="2799068at2759"/>
<protein>
    <recommendedName>
        <fullName evidence="3">BTB domain-containing protein</fullName>
    </recommendedName>
</protein>
<sequence length="331" mass="37326">MKDGANQDQRPASFAGSLEAVIIGGHSYTKHPQHWYHDGSFGFLVEDTAFLLHGSVLSGKSAVMADLLSLPQPSMSLNASNDGILGDMVLNGVPFVALHDRALDFSNVLDFIYPKTLPLARTNHLDADELMGIVRFAGKYLIDDLKDWAVMELSDNHLILPQDHSSKYYLDRHYSNPNFCVGVIEFARECSLPGFLPFAFYALATQDWNRRQAEDILCLDQLSVDDRHRIQCGRIALTRAVVEKGCQRPEYGIARDHCEAEGCQRGQDISLWTNPSGVWNELLLHPIEELEMRIGYQNGGFCDDCIDEMQNEAQVIRDDLVSRLFEFFKLE</sequence>
<dbReference type="EMBL" id="KN823038">
    <property type="protein sequence ID" value="KIO25662.1"/>
    <property type="molecule type" value="Genomic_DNA"/>
</dbReference>
<gene>
    <name evidence="1" type="ORF">M407DRAFT_25036</name>
</gene>
<keyword evidence="2" id="KW-1185">Reference proteome</keyword>
<dbReference type="HOGENOM" id="CLU_033082_2_0_1"/>
<dbReference type="Proteomes" id="UP000054248">
    <property type="component" value="Unassembled WGS sequence"/>
</dbReference>
<accession>A0A0C3LW91</accession>
<dbReference type="AlphaFoldDB" id="A0A0C3LW91"/>
<dbReference type="InterPro" id="IPR011333">
    <property type="entry name" value="SKP1/BTB/POZ_sf"/>
</dbReference>
<evidence type="ECO:0008006" key="3">
    <source>
        <dbReference type="Google" id="ProtNLM"/>
    </source>
</evidence>
<reference evidence="1 2" key="1">
    <citation type="submission" date="2014-04" db="EMBL/GenBank/DDBJ databases">
        <authorList>
            <consortium name="DOE Joint Genome Institute"/>
            <person name="Kuo A."/>
            <person name="Girlanda M."/>
            <person name="Perotto S."/>
            <person name="Kohler A."/>
            <person name="Nagy L.G."/>
            <person name="Floudas D."/>
            <person name="Copeland A."/>
            <person name="Barry K.W."/>
            <person name="Cichocki N."/>
            <person name="Veneault-Fourrey C."/>
            <person name="LaButti K."/>
            <person name="Lindquist E.A."/>
            <person name="Lipzen A."/>
            <person name="Lundell T."/>
            <person name="Morin E."/>
            <person name="Murat C."/>
            <person name="Sun H."/>
            <person name="Tunlid A."/>
            <person name="Henrissat B."/>
            <person name="Grigoriev I.V."/>
            <person name="Hibbett D.S."/>
            <person name="Martin F."/>
            <person name="Nordberg H.P."/>
            <person name="Cantor M.N."/>
            <person name="Hua S.X."/>
        </authorList>
    </citation>
    <scope>NUCLEOTIDE SEQUENCE [LARGE SCALE GENOMIC DNA]</scope>
    <source>
        <strain evidence="1 2">MUT 4182</strain>
    </source>
</reference>
<name>A0A0C3LW91_9AGAM</name>